<sequence>MTNNQLSISNIRAESHLHDDDDKTSSHAQSSNQIPSILLPLQEQILLLPRTAIAEIIPYIEPKPLPNAPYWLCGTVHWREQILLLVSFEALQRKPIPPLSNHAHIVILNTVRRHSSRKFYALIIQNIPQLILAHGNNLSAFPHAPSSPFLHCRAEINQLPALIPNLEYLEETLQRCVTG</sequence>
<dbReference type="Gene3D" id="2.40.50.180">
    <property type="entry name" value="CheA-289, Domain 4"/>
    <property type="match status" value="1"/>
</dbReference>
<dbReference type="HOGENOM" id="CLU_128728_0_0_6"/>
<gene>
    <name evidence="3" type="ordered locus">Nwat_0112</name>
</gene>
<feature type="region of interest" description="Disordered" evidence="1">
    <location>
        <begin position="1"/>
        <end position="31"/>
    </location>
</feature>
<feature type="domain" description="CheW-like" evidence="2">
    <location>
        <begin position="33"/>
        <end position="175"/>
    </location>
</feature>
<dbReference type="AlphaFoldDB" id="D8K896"/>
<evidence type="ECO:0000313" key="3">
    <source>
        <dbReference type="EMBL" id="ADJ27091.1"/>
    </source>
</evidence>
<protein>
    <submittedName>
        <fullName evidence="3">CheW protein</fullName>
    </submittedName>
</protein>
<dbReference type="PROSITE" id="PS50851">
    <property type="entry name" value="CHEW"/>
    <property type="match status" value="1"/>
</dbReference>
<proteinExistence type="predicted"/>
<dbReference type="InterPro" id="IPR036061">
    <property type="entry name" value="CheW-like_dom_sf"/>
</dbReference>
<dbReference type="SUPFAM" id="SSF50341">
    <property type="entry name" value="CheW-like"/>
    <property type="match status" value="1"/>
</dbReference>
<evidence type="ECO:0000313" key="4">
    <source>
        <dbReference type="Proteomes" id="UP000000393"/>
    </source>
</evidence>
<name>D8K896_NITWC</name>
<dbReference type="GO" id="GO:0006935">
    <property type="term" value="P:chemotaxis"/>
    <property type="evidence" value="ECO:0007669"/>
    <property type="project" value="InterPro"/>
</dbReference>
<dbReference type="STRING" id="105559.Nwat_0112"/>
<organism evidence="3 4">
    <name type="scientific">Nitrosococcus watsoni (strain C-113)</name>
    <dbReference type="NCBI Taxonomy" id="105559"/>
    <lineage>
        <taxon>Bacteria</taxon>
        <taxon>Pseudomonadati</taxon>
        <taxon>Pseudomonadota</taxon>
        <taxon>Gammaproteobacteria</taxon>
        <taxon>Chromatiales</taxon>
        <taxon>Chromatiaceae</taxon>
        <taxon>Nitrosococcus</taxon>
    </lineage>
</organism>
<dbReference type="eggNOG" id="COG0835">
    <property type="taxonomic scope" value="Bacteria"/>
</dbReference>
<dbReference type="KEGG" id="nwa:Nwat_0112"/>
<dbReference type="GO" id="GO:0007165">
    <property type="term" value="P:signal transduction"/>
    <property type="evidence" value="ECO:0007669"/>
    <property type="project" value="InterPro"/>
</dbReference>
<accession>D8K896</accession>
<reference evidence="3 4" key="1">
    <citation type="submission" date="2010-06" db="EMBL/GenBank/DDBJ databases">
        <title>Complete sequence of chromosome of Nitrosococcus watsoni C-113.</title>
        <authorList>
            <consortium name="US DOE Joint Genome Institute"/>
            <person name="Lucas S."/>
            <person name="Copeland A."/>
            <person name="Lapidus A."/>
            <person name="Cheng J.-F."/>
            <person name="Bruce D."/>
            <person name="Goodwin L."/>
            <person name="Pitluck S."/>
            <person name="Malfatti S.A."/>
            <person name="Chain P.S.G."/>
            <person name="Land M."/>
            <person name="Hauser L."/>
            <person name="Kyrpides N."/>
            <person name="Ivanova N."/>
            <person name="Cambell M.A."/>
            <person name="Heidelberg J.F."/>
            <person name="Klotz M.G."/>
            <person name="Woyke T."/>
        </authorList>
    </citation>
    <scope>NUCLEOTIDE SEQUENCE [LARGE SCALE GENOMIC DNA]</scope>
    <source>
        <strain evidence="3 4">C-113</strain>
    </source>
</reference>
<feature type="compositionally biased region" description="Polar residues" evidence="1">
    <location>
        <begin position="1"/>
        <end position="12"/>
    </location>
</feature>
<feature type="compositionally biased region" description="Basic and acidic residues" evidence="1">
    <location>
        <begin position="13"/>
        <end position="25"/>
    </location>
</feature>
<dbReference type="EMBL" id="CP002086">
    <property type="protein sequence ID" value="ADJ27091.1"/>
    <property type="molecule type" value="Genomic_DNA"/>
</dbReference>
<evidence type="ECO:0000256" key="1">
    <source>
        <dbReference type="SAM" id="MobiDB-lite"/>
    </source>
</evidence>
<keyword evidence="4" id="KW-1185">Reference proteome</keyword>
<dbReference type="Proteomes" id="UP000000393">
    <property type="component" value="Chromosome"/>
</dbReference>
<dbReference type="SMART" id="SM00260">
    <property type="entry name" value="CheW"/>
    <property type="match status" value="1"/>
</dbReference>
<evidence type="ECO:0000259" key="2">
    <source>
        <dbReference type="PROSITE" id="PS50851"/>
    </source>
</evidence>
<dbReference type="InterPro" id="IPR002545">
    <property type="entry name" value="CheW-lke_dom"/>
</dbReference>
<dbReference type="Pfam" id="PF01584">
    <property type="entry name" value="CheW"/>
    <property type="match status" value="1"/>
</dbReference>